<keyword evidence="2" id="KW-1185">Reference proteome</keyword>
<sequence>MVSSSHEAMHRLFQEDPGVFARTARALGHSFTDPVEVSVLPTDLTEPSPLERRVDTLLRFDTAGPEGSFLLAVEAQSKRSDTKPASWAYYASYLYTKYALPPVLLVICHDRATAAWAARHVDIGPPQWPTLTLRPLVLGPQNVPVVLDPDVARADIPLAALSAITHSDHPDIGAILKALAGALKSLGEDDASIFIELTEQGLGTAPAATTWRELMAVDLSFFRSETAQKLRGEGLAEGLLLVLDQRGIALTDDDRARITSCTDHDTLTAWMTRALNVTTADELFQ</sequence>
<dbReference type="PANTHER" id="PTHR34613">
    <property type="entry name" value="SLL0800 PROTEIN"/>
    <property type="match status" value="1"/>
</dbReference>
<dbReference type="PANTHER" id="PTHR34613:SF1">
    <property type="entry name" value="SLL6017 PROTEIN"/>
    <property type="match status" value="1"/>
</dbReference>
<dbReference type="Proteomes" id="UP000540423">
    <property type="component" value="Unassembled WGS sequence"/>
</dbReference>
<dbReference type="AlphaFoldDB" id="A0A7X0LNI7"/>
<organism evidence="1 2">
    <name type="scientific">Streptomyces candidus</name>
    <dbReference type="NCBI Taxonomy" id="67283"/>
    <lineage>
        <taxon>Bacteria</taxon>
        <taxon>Bacillati</taxon>
        <taxon>Actinomycetota</taxon>
        <taxon>Actinomycetes</taxon>
        <taxon>Kitasatosporales</taxon>
        <taxon>Streptomycetaceae</taxon>
        <taxon>Streptomyces</taxon>
    </lineage>
</organism>
<protein>
    <submittedName>
        <fullName evidence="1">Uncharacterized protein</fullName>
    </submittedName>
</protein>
<dbReference type="EMBL" id="JACHEM010000003">
    <property type="protein sequence ID" value="MBB6434907.1"/>
    <property type="molecule type" value="Genomic_DNA"/>
</dbReference>
<name>A0A7X0LNI7_9ACTN</name>
<gene>
    <name evidence="1" type="ORF">HNQ79_001358</name>
</gene>
<reference evidence="1 2" key="1">
    <citation type="submission" date="2020-08" db="EMBL/GenBank/DDBJ databases">
        <title>Genomic Encyclopedia of Type Strains, Phase IV (KMG-IV): sequencing the most valuable type-strain genomes for metagenomic binning, comparative biology and taxonomic classification.</title>
        <authorList>
            <person name="Goeker M."/>
        </authorList>
    </citation>
    <scope>NUCLEOTIDE SEQUENCE [LARGE SCALE GENOMIC DNA]</scope>
    <source>
        <strain evidence="1 2">DSM 40141</strain>
    </source>
</reference>
<proteinExistence type="predicted"/>
<comment type="caution">
    <text evidence="1">The sequence shown here is derived from an EMBL/GenBank/DDBJ whole genome shotgun (WGS) entry which is preliminary data.</text>
</comment>
<evidence type="ECO:0000313" key="2">
    <source>
        <dbReference type="Proteomes" id="UP000540423"/>
    </source>
</evidence>
<dbReference type="RefSeq" id="WP_185028004.1">
    <property type="nucleotide sequence ID" value="NZ_BNBN01000004.1"/>
</dbReference>
<evidence type="ECO:0000313" key="1">
    <source>
        <dbReference type="EMBL" id="MBB6434907.1"/>
    </source>
</evidence>
<accession>A0A7X0LNI7</accession>